<keyword evidence="8 11" id="KW-0406">Ion transport</keyword>
<dbReference type="PRINTS" id="PR00252">
    <property type="entry name" value="NRIONCHANNEL"/>
</dbReference>
<dbReference type="OrthoDB" id="407674at2759"/>
<dbReference type="EMBL" id="CAIIXF020000002">
    <property type="protein sequence ID" value="CAH1777815.1"/>
    <property type="molecule type" value="Genomic_DNA"/>
</dbReference>
<evidence type="ECO:0000256" key="1">
    <source>
        <dbReference type="ARBA" id="ARBA00004141"/>
    </source>
</evidence>
<comment type="caution">
    <text evidence="12">The sequence shown here is derived from an EMBL/GenBank/DDBJ whole genome shotgun (WGS) entry which is preliminary data.</text>
</comment>
<dbReference type="Gene3D" id="2.70.170.10">
    <property type="entry name" value="Neurotransmitter-gated ion-channel ligand-binding domain"/>
    <property type="match status" value="1"/>
</dbReference>
<dbReference type="SUPFAM" id="SSF63712">
    <property type="entry name" value="Nicotinic receptor ligand binding domain-like"/>
    <property type="match status" value="1"/>
</dbReference>
<feature type="transmembrane region" description="Helical" evidence="11">
    <location>
        <begin position="301"/>
        <end position="323"/>
    </location>
</feature>
<organism evidence="12 13">
    <name type="scientific">Owenia fusiformis</name>
    <name type="common">Polychaete worm</name>
    <dbReference type="NCBI Taxonomy" id="6347"/>
    <lineage>
        <taxon>Eukaryota</taxon>
        <taxon>Metazoa</taxon>
        <taxon>Spiralia</taxon>
        <taxon>Lophotrochozoa</taxon>
        <taxon>Annelida</taxon>
        <taxon>Polychaeta</taxon>
        <taxon>Sedentaria</taxon>
        <taxon>Canalipalpata</taxon>
        <taxon>Sabellida</taxon>
        <taxon>Oweniida</taxon>
        <taxon>Oweniidae</taxon>
        <taxon>Owenia</taxon>
    </lineage>
</organism>
<feature type="chain" id="PRO_5042621055" evidence="11">
    <location>
        <begin position="23"/>
        <end position="439"/>
    </location>
</feature>
<feature type="signal peptide" evidence="11">
    <location>
        <begin position="1"/>
        <end position="22"/>
    </location>
</feature>
<evidence type="ECO:0000256" key="6">
    <source>
        <dbReference type="ARBA" id="ARBA00022729"/>
    </source>
</evidence>
<accession>A0A8J1THD0</accession>
<evidence type="ECO:0000256" key="8">
    <source>
        <dbReference type="ARBA" id="ARBA00023065"/>
    </source>
</evidence>
<dbReference type="InterPro" id="IPR038050">
    <property type="entry name" value="Neuro_actylchol_rec"/>
</dbReference>
<dbReference type="PRINTS" id="PR00253">
    <property type="entry name" value="GABAARECEPTR"/>
</dbReference>
<dbReference type="GO" id="GO:0005886">
    <property type="term" value="C:plasma membrane"/>
    <property type="evidence" value="ECO:0007669"/>
    <property type="project" value="UniProtKB-SubCell"/>
</dbReference>
<name>A0A8J1THD0_OWEFU</name>
<keyword evidence="4" id="KW-1003">Cell membrane</keyword>
<keyword evidence="13" id="KW-1185">Reference proteome</keyword>
<keyword evidence="6 11" id="KW-0732">Signal</keyword>
<evidence type="ECO:0000256" key="4">
    <source>
        <dbReference type="ARBA" id="ARBA00022475"/>
    </source>
</evidence>
<evidence type="ECO:0000256" key="2">
    <source>
        <dbReference type="ARBA" id="ARBA00004236"/>
    </source>
</evidence>
<dbReference type="CDD" id="cd19049">
    <property type="entry name" value="LGIC_TM_anion"/>
    <property type="match status" value="1"/>
</dbReference>
<dbReference type="PANTHER" id="PTHR18945">
    <property type="entry name" value="NEUROTRANSMITTER GATED ION CHANNEL"/>
    <property type="match status" value="1"/>
</dbReference>
<dbReference type="GO" id="GO:0005230">
    <property type="term" value="F:extracellular ligand-gated monoatomic ion channel activity"/>
    <property type="evidence" value="ECO:0007669"/>
    <property type="project" value="InterPro"/>
</dbReference>
<dbReference type="GO" id="GO:0004888">
    <property type="term" value="F:transmembrane signaling receptor activity"/>
    <property type="evidence" value="ECO:0007669"/>
    <property type="project" value="InterPro"/>
</dbReference>
<dbReference type="FunFam" id="2.70.170.10:FF:000065">
    <property type="entry name" value="Glutamate-gated chloride channel, putative"/>
    <property type="match status" value="1"/>
</dbReference>
<dbReference type="InterPro" id="IPR018000">
    <property type="entry name" value="Neurotransmitter_ion_chnl_CS"/>
</dbReference>
<feature type="transmembrane region" description="Helical" evidence="11">
    <location>
        <begin position="235"/>
        <end position="258"/>
    </location>
</feature>
<dbReference type="InterPro" id="IPR036734">
    <property type="entry name" value="Neur_chan_lig-bd_sf"/>
</dbReference>
<gene>
    <name evidence="12" type="ORF">OFUS_LOCUS4809</name>
</gene>
<evidence type="ECO:0000256" key="11">
    <source>
        <dbReference type="RuleBase" id="RU000687"/>
    </source>
</evidence>
<dbReference type="InterPro" id="IPR036719">
    <property type="entry name" value="Neuro-gated_channel_TM_sf"/>
</dbReference>
<keyword evidence="9 11" id="KW-0472">Membrane</keyword>
<dbReference type="InterPro" id="IPR006202">
    <property type="entry name" value="Neur_chan_lig-bd"/>
</dbReference>
<comment type="subcellular location">
    <subcellularLocation>
        <location evidence="2">Cell membrane</location>
    </subcellularLocation>
    <subcellularLocation>
        <location evidence="1">Membrane</location>
        <topology evidence="1">Multi-pass membrane protein</topology>
    </subcellularLocation>
</comment>
<evidence type="ECO:0000313" key="13">
    <source>
        <dbReference type="Proteomes" id="UP000749559"/>
    </source>
</evidence>
<evidence type="ECO:0000256" key="3">
    <source>
        <dbReference type="ARBA" id="ARBA00022448"/>
    </source>
</evidence>
<dbReference type="InterPro" id="IPR006201">
    <property type="entry name" value="Neur_channel"/>
</dbReference>
<keyword evidence="3 11" id="KW-0813">Transport</keyword>
<keyword evidence="7 11" id="KW-1133">Transmembrane helix</keyword>
<dbReference type="PROSITE" id="PS00236">
    <property type="entry name" value="NEUROTR_ION_CHANNEL"/>
    <property type="match status" value="1"/>
</dbReference>
<dbReference type="Pfam" id="PF02931">
    <property type="entry name" value="Neur_chan_LBD"/>
    <property type="match status" value="1"/>
</dbReference>
<dbReference type="Proteomes" id="UP000749559">
    <property type="component" value="Unassembled WGS sequence"/>
</dbReference>
<dbReference type="InterPro" id="IPR006028">
    <property type="entry name" value="GABAA/Glycine_rcpt"/>
</dbReference>
<dbReference type="InterPro" id="IPR006029">
    <property type="entry name" value="Neurotrans-gated_channel_TM"/>
</dbReference>
<feature type="transmembrane region" description="Helical" evidence="11">
    <location>
        <begin position="411"/>
        <end position="429"/>
    </location>
</feature>
<feature type="transmembrane region" description="Helical" evidence="11">
    <location>
        <begin position="270"/>
        <end position="289"/>
    </location>
</feature>
<evidence type="ECO:0000256" key="5">
    <source>
        <dbReference type="ARBA" id="ARBA00022692"/>
    </source>
</evidence>
<evidence type="ECO:0000313" key="12">
    <source>
        <dbReference type="EMBL" id="CAH1777815.1"/>
    </source>
</evidence>
<evidence type="ECO:0000256" key="7">
    <source>
        <dbReference type="ARBA" id="ARBA00022989"/>
    </source>
</evidence>
<reference evidence="12" key="1">
    <citation type="submission" date="2022-03" db="EMBL/GenBank/DDBJ databases">
        <authorList>
            <person name="Martin C."/>
        </authorList>
    </citation>
    <scope>NUCLEOTIDE SEQUENCE</scope>
</reference>
<keyword evidence="5 11" id="KW-0812">Transmembrane</keyword>
<dbReference type="NCBIfam" id="TIGR00860">
    <property type="entry name" value="LIC"/>
    <property type="match status" value="1"/>
</dbReference>
<evidence type="ECO:0000256" key="10">
    <source>
        <dbReference type="ARBA" id="ARBA00023303"/>
    </source>
</evidence>
<evidence type="ECO:0000256" key="9">
    <source>
        <dbReference type="ARBA" id="ARBA00023136"/>
    </source>
</evidence>
<sequence>MTQKAQWFLLLWLGILTNWVACITPNGTHVLMNQLLDGYDKRVRPYPPGGGPVVIRLNTFIHAMGSFNVHTMDYMVNLYFRMYWTDSRLAHNSTNETLQLYHTQTENIWLPDLFIPVEKDGRVHEITVPNKLLRLSPDGELVLSQRLTLVMSCQMYLYKFPMDNQTCRIQIESYGYSTADMLIEWREPEPIQVQKDVYKLPEFHLTGTIHGDCTAKYATGAFACIFGDLLLKRDLGFYIIQTYIPSILIVLLSWVTFWLDPESVASRVSLGVLTVLTMTTQASGLSSSLPKVSYVKAIDVWLSTCLIFVFASMLETAIVNLLYRRDMREHKEKERKLLRQSVRDQILEEELFETVVDESELNISEERKNRYSLNNDQMVRILSSRKSTDTDRLEAADIRSRALYVDRRCRIFFPSIFILFNTIYWPVFINLDYLADLDH</sequence>
<protein>
    <submittedName>
        <fullName evidence="12">Uncharacterized protein</fullName>
    </submittedName>
</protein>
<dbReference type="SUPFAM" id="SSF90112">
    <property type="entry name" value="Neurotransmitter-gated ion-channel transmembrane pore"/>
    <property type="match status" value="1"/>
</dbReference>
<dbReference type="Gene3D" id="1.20.58.390">
    <property type="entry name" value="Neurotransmitter-gated ion-channel transmembrane domain"/>
    <property type="match status" value="1"/>
</dbReference>
<keyword evidence="10 11" id="KW-0407">Ion channel</keyword>
<dbReference type="AlphaFoldDB" id="A0A8J1THD0"/>
<dbReference type="Pfam" id="PF02932">
    <property type="entry name" value="Neur_chan_memb"/>
    <property type="match status" value="1"/>
</dbReference>
<proteinExistence type="inferred from homology"/>
<comment type="similarity">
    <text evidence="11">Belongs to the ligand-gated ion channel (TC 1.A.9) family.</text>
</comment>